<dbReference type="EMBL" id="JACEIK010001848">
    <property type="protein sequence ID" value="MCD7472617.1"/>
    <property type="molecule type" value="Genomic_DNA"/>
</dbReference>
<evidence type="ECO:0000256" key="1">
    <source>
        <dbReference type="SAM" id="MobiDB-lite"/>
    </source>
</evidence>
<gene>
    <name evidence="3" type="ORF">HAX54_013898</name>
</gene>
<feature type="compositionally biased region" description="Basic and acidic residues" evidence="1">
    <location>
        <begin position="116"/>
        <end position="128"/>
    </location>
</feature>
<dbReference type="PANTHER" id="PTHR48477:SF1">
    <property type="entry name" value="PHOSPHATE TRANSPORTER PHO1"/>
    <property type="match status" value="1"/>
</dbReference>
<evidence type="ECO:0000313" key="3">
    <source>
        <dbReference type="EMBL" id="MCD7472617.1"/>
    </source>
</evidence>
<dbReference type="Pfam" id="PF03105">
    <property type="entry name" value="SPX"/>
    <property type="match status" value="1"/>
</dbReference>
<proteinExistence type="predicted"/>
<feature type="domain" description="SPX" evidence="2">
    <location>
        <begin position="1"/>
        <end position="173"/>
    </location>
</feature>
<dbReference type="InterPro" id="IPR052486">
    <property type="entry name" value="PHO1"/>
</dbReference>
<dbReference type="PANTHER" id="PTHR48477">
    <property type="entry name" value="PHOSPHATE TRANSPORTER PHO1"/>
    <property type="match status" value="1"/>
</dbReference>
<comment type="caution">
    <text evidence="3">The sequence shown here is derived from an EMBL/GenBank/DDBJ whole genome shotgun (WGS) entry which is preliminary data.</text>
</comment>
<dbReference type="Proteomes" id="UP000823775">
    <property type="component" value="Unassembled WGS sequence"/>
</dbReference>
<accession>A0ABS8TM49</accession>
<organism evidence="3 4">
    <name type="scientific">Datura stramonium</name>
    <name type="common">Jimsonweed</name>
    <name type="synonym">Common thornapple</name>
    <dbReference type="NCBI Taxonomy" id="4076"/>
    <lineage>
        <taxon>Eukaryota</taxon>
        <taxon>Viridiplantae</taxon>
        <taxon>Streptophyta</taxon>
        <taxon>Embryophyta</taxon>
        <taxon>Tracheophyta</taxon>
        <taxon>Spermatophyta</taxon>
        <taxon>Magnoliopsida</taxon>
        <taxon>eudicotyledons</taxon>
        <taxon>Gunneridae</taxon>
        <taxon>Pentapetalae</taxon>
        <taxon>asterids</taxon>
        <taxon>lamiids</taxon>
        <taxon>Solanales</taxon>
        <taxon>Solanaceae</taxon>
        <taxon>Solanoideae</taxon>
        <taxon>Datureae</taxon>
        <taxon>Datura</taxon>
    </lineage>
</organism>
<reference evidence="3 4" key="1">
    <citation type="journal article" date="2021" name="BMC Genomics">
        <title>Datura genome reveals duplications of psychoactive alkaloid biosynthetic genes and high mutation rate following tissue culture.</title>
        <authorList>
            <person name="Rajewski A."/>
            <person name="Carter-House D."/>
            <person name="Stajich J."/>
            <person name="Litt A."/>
        </authorList>
    </citation>
    <scope>NUCLEOTIDE SEQUENCE [LARGE SCALE GENOMIC DNA]</scope>
    <source>
        <strain evidence="3">AR-01</strain>
    </source>
</reference>
<evidence type="ECO:0000313" key="4">
    <source>
        <dbReference type="Proteomes" id="UP000823775"/>
    </source>
</evidence>
<keyword evidence="4" id="KW-1185">Reference proteome</keyword>
<name>A0ABS8TM49_DATST</name>
<dbReference type="PROSITE" id="PS51382">
    <property type="entry name" value="SPX"/>
    <property type="match status" value="1"/>
</dbReference>
<dbReference type="InterPro" id="IPR004331">
    <property type="entry name" value="SPX_dom"/>
</dbReference>
<evidence type="ECO:0000259" key="2">
    <source>
        <dbReference type="PROSITE" id="PS51382"/>
    </source>
</evidence>
<sequence length="173" mass="19653">MIIEVAVEFFALLDLQLNKVNQFFRTKEKEFVERGECLKKQMEILYELKAALIKQQHDKGTPSGQNPKEDESISGTISCDEESNKDRTEQEQDTENSIDQVIIDSPRSSELGDSTNIKREDNKSKSLSERVINCQGKSLKIHIPLTNPTRTFSAITYLSRDDIINQSSKKCGP</sequence>
<protein>
    <recommendedName>
        <fullName evidence="2">SPX domain-containing protein</fullName>
    </recommendedName>
</protein>
<feature type="region of interest" description="Disordered" evidence="1">
    <location>
        <begin position="56"/>
        <end position="128"/>
    </location>
</feature>
<feature type="compositionally biased region" description="Polar residues" evidence="1">
    <location>
        <begin position="106"/>
        <end position="115"/>
    </location>
</feature>